<reference evidence="1" key="2">
    <citation type="journal article" date="2022" name="New Phytol.">
        <title>Evolutionary transition to the ectomycorrhizal habit in the genomes of a hyperdiverse lineage of mushroom-forming fungi.</title>
        <authorList>
            <person name="Looney B."/>
            <person name="Miyauchi S."/>
            <person name="Morin E."/>
            <person name="Drula E."/>
            <person name="Courty P.E."/>
            <person name="Kohler A."/>
            <person name="Kuo A."/>
            <person name="LaButti K."/>
            <person name="Pangilinan J."/>
            <person name="Lipzen A."/>
            <person name="Riley R."/>
            <person name="Andreopoulos W."/>
            <person name="He G."/>
            <person name="Johnson J."/>
            <person name="Nolan M."/>
            <person name="Tritt A."/>
            <person name="Barry K.W."/>
            <person name="Grigoriev I.V."/>
            <person name="Nagy L.G."/>
            <person name="Hibbett D."/>
            <person name="Henrissat B."/>
            <person name="Matheny P.B."/>
            <person name="Labbe J."/>
            <person name="Martin F.M."/>
        </authorList>
    </citation>
    <scope>NUCLEOTIDE SEQUENCE</scope>
    <source>
        <strain evidence="1">HHB10654</strain>
    </source>
</reference>
<proteinExistence type="predicted"/>
<evidence type="ECO:0000313" key="1">
    <source>
        <dbReference type="EMBL" id="KAI0061340.1"/>
    </source>
</evidence>
<dbReference type="Proteomes" id="UP000814140">
    <property type="component" value="Unassembled WGS sequence"/>
</dbReference>
<reference evidence="1" key="1">
    <citation type="submission" date="2021-03" db="EMBL/GenBank/DDBJ databases">
        <authorList>
            <consortium name="DOE Joint Genome Institute"/>
            <person name="Ahrendt S."/>
            <person name="Looney B.P."/>
            <person name="Miyauchi S."/>
            <person name="Morin E."/>
            <person name="Drula E."/>
            <person name="Courty P.E."/>
            <person name="Chicoki N."/>
            <person name="Fauchery L."/>
            <person name="Kohler A."/>
            <person name="Kuo A."/>
            <person name="Labutti K."/>
            <person name="Pangilinan J."/>
            <person name="Lipzen A."/>
            <person name="Riley R."/>
            <person name="Andreopoulos W."/>
            <person name="He G."/>
            <person name="Johnson J."/>
            <person name="Barry K.W."/>
            <person name="Grigoriev I.V."/>
            <person name="Nagy L."/>
            <person name="Hibbett D."/>
            <person name="Henrissat B."/>
            <person name="Matheny P.B."/>
            <person name="Labbe J."/>
            <person name="Martin F."/>
        </authorList>
    </citation>
    <scope>NUCLEOTIDE SEQUENCE</scope>
    <source>
        <strain evidence="1">HHB10654</strain>
    </source>
</reference>
<accession>A0ACB8SY29</accession>
<protein>
    <submittedName>
        <fullName evidence="1">Uncharacterized protein</fullName>
    </submittedName>
</protein>
<comment type="caution">
    <text evidence="1">The sequence shown here is derived from an EMBL/GenBank/DDBJ whole genome shotgun (WGS) entry which is preliminary data.</text>
</comment>
<keyword evidence="2" id="KW-1185">Reference proteome</keyword>
<sequence>MKTAGNPKKFACQRCGVASTSPVPDAGIYIEQNQDGQKSAYTLCAPCLELLLLFFLRGTNDTDATGSENKEQVTQMPASTEAPGTSRKRARSPAAEKVPSEVRSLGIPAPSSIEEPPTKKTRSCGGSEHTCYPCGRTFSTRAGLGLHLRLARVHASKTGERAETSATAKLGRSEIGEGNATEDEDPEEWYGFSGAPSFDLDTGDGARSQIERVGVEELDHWQESDEEGADDEDEAQHSEYNYAESASESDDDGMESVLDEEDMDMIKRARWVGTLRSTR</sequence>
<evidence type="ECO:0000313" key="2">
    <source>
        <dbReference type="Proteomes" id="UP000814140"/>
    </source>
</evidence>
<name>A0ACB8SY29_9AGAM</name>
<dbReference type="EMBL" id="MU277213">
    <property type="protein sequence ID" value="KAI0061340.1"/>
    <property type="molecule type" value="Genomic_DNA"/>
</dbReference>
<organism evidence="1 2">
    <name type="scientific">Artomyces pyxidatus</name>
    <dbReference type="NCBI Taxonomy" id="48021"/>
    <lineage>
        <taxon>Eukaryota</taxon>
        <taxon>Fungi</taxon>
        <taxon>Dikarya</taxon>
        <taxon>Basidiomycota</taxon>
        <taxon>Agaricomycotina</taxon>
        <taxon>Agaricomycetes</taxon>
        <taxon>Russulales</taxon>
        <taxon>Auriscalpiaceae</taxon>
        <taxon>Artomyces</taxon>
    </lineage>
</organism>
<gene>
    <name evidence="1" type="ORF">BV25DRAFT_1826834</name>
</gene>